<dbReference type="InterPro" id="IPR013087">
    <property type="entry name" value="Znf_C2H2_type"/>
</dbReference>
<dbReference type="PROSITE" id="PS00028">
    <property type="entry name" value="ZINC_FINGER_C2H2_1"/>
    <property type="match status" value="1"/>
</dbReference>
<evidence type="ECO:0000313" key="12">
    <source>
        <dbReference type="Proteomes" id="UP000694701"/>
    </source>
</evidence>
<dbReference type="Proteomes" id="UP000694701">
    <property type="component" value="Unplaced"/>
</dbReference>
<keyword evidence="5" id="KW-0805">Transcription regulation</keyword>
<evidence type="ECO:0000256" key="1">
    <source>
        <dbReference type="ARBA" id="ARBA00022723"/>
    </source>
</evidence>
<keyword evidence="4" id="KW-0862">Zinc</keyword>
<dbReference type="AlphaFoldDB" id="A0A8C2HMX2"/>
<keyword evidence="1" id="KW-0479">Metal-binding</keyword>
<feature type="compositionally biased region" description="Polar residues" evidence="9">
    <location>
        <begin position="1"/>
        <end position="18"/>
    </location>
</feature>
<dbReference type="FunFam" id="3.30.160.60:FF:001949">
    <property type="entry name" value="zinc finger protein 62 homolog isoform X2"/>
    <property type="match status" value="1"/>
</dbReference>
<evidence type="ECO:0000256" key="4">
    <source>
        <dbReference type="ARBA" id="ARBA00022833"/>
    </source>
</evidence>
<evidence type="ECO:0000313" key="11">
    <source>
        <dbReference type="Ensembl" id="ENSCCRP00020054845.1"/>
    </source>
</evidence>
<organism evidence="11 12">
    <name type="scientific">Cyprinus carpio</name>
    <name type="common">Common carp</name>
    <dbReference type="NCBI Taxonomy" id="7962"/>
    <lineage>
        <taxon>Eukaryota</taxon>
        <taxon>Metazoa</taxon>
        <taxon>Chordata</taxon>
        <taxon>Craniata</taxon>
        <taxon>Vertebrata</taxon>
        <taxon>Euteleostomi</taxon>
        <taxon>Actinopterygii</taxon>
        <taxon>Neopterygii</taxon>
        <taxon>Teleostei</taxon>
        <taxon>Ostariophysi</taxon>
        <taxon>Cypriniformes</taxon>
        <taxon>Cyprinidae</taxon>
        <taxon>Cyprininae</taxon>
        <taxon>Cyprinus</taxon>
    </lineage>
</organism>
<dbReference type="GO" id="GO:0000977">
    <property type="term" value="F:RNA polymerase II transcription regulatory region sequence-specific DNA binding"/>
    <property type="evidence" value="ECO:0007669"/>
    <property type="project" value="TreeGrafter"/>
</dbReference>
<feature type="domain" description="C2H2-type" evidence="10">
    <location>
        <begin position="24"/>
        <end position="51"/>
    </location>
</feature>
<evidence type="ECO:0000256" key="6">
    <source>
        <dbReference type="ARBA" id="ARBA00023163"/>
    </source>
</evidence>
<dbReference type="PANTHER" id="PTHR14196:SF12">
    <property type="entry name" value="ZINC FINGER PROTEIN 208-LIKE"/>
    <property type="match status" value="1"/>
</dbReference>
<dbReference type="Ensembl" id="ENSCCRT00020060192.1">
    <property type="protein sequence ID" value="ENSCCRP00020054845.1"/>
    <property type="gene ID" value="ENSCCRG00020025296.1"/>
</dbReference>
<dbReference type="PROSITE" id="PS50157">
    <property type="entry name" value="ZINC_FINGER_C2H2_2"/>
    <property type="match status" value="1"/>
</dbReference>
<evidence type="ECO:0000256" key="9">
    <source>
        <dbReference type="SAM" id="MobiDB-lite"/>
    </source>
</evidence>
<reference evidence="11" key="1">
    <citation type="submission" date="2025-08" db="UniProtKB">
        <authorList>
            <consortium name="Ensembl"/>
        </authorList>
    </citation>
    <scope>IDENTIFICATION</scope>
</reference>
<proteinExistence type="predicted"/>
<dbReference type="InterPro" id="IPR036236">
    <property type="entry name" value="Znf_C2H2_sf"/>
</dbReference>
<keyword evidence="2" id="KW-0677">Repeat</keyword>
<keyword evidence="6" id="KW-0804">Transcription</keyword>
<dbReference type="SUPFAM" id="SSF57667">
    <property type="entry name" value="beta-beta-alpha zinc fingers"/>
    <property type="match status" value="1"/>
</dbReference>
<sequence length="80" mass="8483">DPSIPHSPQESAASSSCGSPDKTFHCSECGKGFKKKGHLLQHGVIHSGARPYACSTCSRMMSPALSTVPFLLSLLQLQIV</sequence>
<protein>
    <recommendedName>
        <fullName evidence="10">C2H2-type domain-containing protein</fullName>
    </recommendedName>
</protein>
<feature type="region of interest" description="Disordered" evidence="9">
    <location>
        <begin position="1"/>
        <end position="21"/>
    </location>
</feature>
<evidence type="ECO:0000256" key="7">
    <source>
        <dbReference type="ARBA" id="ARBA00023242"/>
    </source>
</evidence>
<name>A0A8C2HMX2_CYPCA</name>
<dbReference type="GO" id="GO:0005634">
    <property type="term" value="C:nucleus"/>
    <property type="evidence" value="ECO:0007669"/>
    <property type="project" value="TreeGrafter"/>
</dbReference>
<keyword evidence="3 8" id="KW-0863">Zinc-finger</keyword>
<evidence type="ECO:0000256" key="2">
    <source>
        <dbReference type="ARBA" id="ARBA00022737"/>
    </source>
</evidence>
<evidence type="ECO:0000256" key="3">
    <source>
        <dbReference type="ARBA" id="ARBA00022771"/>
    </source>
</evidence>
<dbReference type="GO" id="GO:0008270">
    <property type="term" value="F:zinc ion binding"/>
    <property type="evidence" value="ECO:0007669"/>
    <property type="project" value="UniProtKB-KW"/>
</dbReference>
<evidence type="ECO:0000256" key="5">
    <source>
        <dbReference type="ARBA" id="ARBA00023015"/>
    </source>
</evidence>
<dbReference type="PANTHER" id="PTHR14196">
    <property type="entry name" value="ODD-SKIPPED - RELATED"/>
    <property type="match status" value="1"/>
</dbReference>
<dbReference type="InterPro" id="IPR050717">
    <property type="entry name" value="C2H2-ZF_Transcription_Reg"/>
</dbReference>
<keyword evidence="7" id="KW-0539">Nucleus</keyword>
<accession>A0A8C2HMX2</accession>
<dbReference type="Gene3D" id="3.30.160.60">
    <property type="entry name" value="Classic Zinc Finger"/>
    <property type="match status" value="1"/>
</dbReference>
<evidence type="ECO:0000259" key="10">
    <source>
        <dbReference type="PROSITE" id="PS50157"/>
    </source>
</evidence>
<dbReference type="GO" id="GO:0000981">
    <property type="term" value="F:DNA-binding transcription factor activity, RNA polymerase II-specific"/>
    <property type="evidence" value="ECO:0007669"/>
    <property type="project" value="TreeGrafter"/>
</dbReference>
<evidence type="ECO:0000256" key="8">
    <source>
        <dbReference type="PROSITE-ProRule" id="PRU00042"/>
    </source>
</evidence>